<keyword evidence="2" id="KW-1185">Reference proteome</keyword>
<sequence>MKADAEEALCQTLAHVSTKSNAAGNLAKSLLIIIDVHLNVRHMQDFWASLHIQEEKAKTRIKEALLIEKKKQKTIHVQSNVIDEHLHASDESKIEFIMEASNYDGVDETGYRTPEQQMTLDDEEKESSRYSLSQDAFIADH</sequence>
<evidence type="ECO:0000313" key="2">
    <source>
        <dbReference type="Proteomes" id="UP000789739"/>
    </source>
</evidence>
<comment type="caution">
    <text evidence="1">The sequence shown here is derived from an EMBL/GenBank/DDBJ whole genome shotgun (WGS) entry which is preliminary data.</text>
</comment>
<dbReference type="EMBL" id="CAJVPI010000973">
    <property type="protein sequence ID" value="CAG8585989.1"/>
    <property type="molecule type" value="Genomic_DNA"/>
</dbReference>
<dbReference type="Proteomes" id="UP000789739">
    <property type="component" value="Unassembled WGS sequence"/>
</dbReference>
<gene>
    <name evidence="1" type="ORF">PBRASI_LOCUS6871</name>
</gene>
<dbReference type="AlphaFoldDB" id="A0A9N9C319"/>
<evidence type="ECO:0000313" key="1">
    <source>
        <dbReference type="EMBL" id="CAG8585989.1"/>
    </source>
</evidence>
<reference evidence="1" key="1">
    <citation type="submission" date="2021-06" db="EMBL/GenBank/DDBJ databases">
        <authorList>
            <person name="Kallberg Y."/>
            <person name="Tangrot J."/>
            <person name="Rosling A."/>
        </authorList>
    </citation>
    <scope>NUCLEOTIDE SEQUENCE</scope>
    <source>
        <strain evidence="1">BR232B</strain>
    </source>
</reference>
<accession>A0A9N9C319</accession>
<protein>
    <submittedName>
        <fullName evidence="1">6961_t:CDS:1</fullName>
    </submittedName>
</protein>
<proteinExistence type="predicted"/>
<organism evidence="1 2">
    <name type="scientific">Paraglomus brasilianum</name>
    <dbReference type="NCBI Taxonomy" id="144538"/>
    <lineage>
        <taxon>Eukaryota</taxon>
        <taxon>Fungi</taxon>
        <taxon>Fungi incertae sedis</taxon>
        <taxon>Mucoromycota</taxon>
        <taxon>Glomeromycotina</taxon>
        <taxon>Glomeromycetes</taxon>
        <taxon>Paraglomerales</taxon>
        <taxon>Paraglomeraceae</taxon>
        <taxon>Paraglomus</taxon>
    </lineage>
</organism>
<name>A0A9N9C319_9GLOM</name>